<name>A0A3S9MUX6_9FLAO</name>
<proteinExistence type="predicted"/>
<reference evidence="4 5" key="1">
    <citation type="submission" date="2018-12" db="EMBL/GenBank/DDBJ databases">
        <title>Complete genome of Nonlabens sp. MJ115.</title>
        <authorList>
            <person name="Choi H.S."/>
            <person name="Jung J."/>
        </authorList>
    </citation>
    <scope>NUCLEOTIDE SEQUENCE [LARGE SCALE GENOMIC DNA]</scope>
    <source>
        <strain evidence="4 5">MJ115</strain>
    </source>
</reference>
<dbReference type="PANTHER" id="PTHR43739">
    <property type="entry name" value="XYLOGLUCANASE (EUROFUNG)"/>
    <property type="match status" value="1"/>
</dbReference>
<dbReference type="InterPro" id="IPR026444">
    <property type="entry name" value="Secre_tail"/>
</dbReference>
<dbReference type="AlphaFoldDB" id="A0A3S9MUX6"/>
<dbReference type="InterPro" id="IPR052025">
    <property type="entry name" value="Xyloglucanase_GH74"/>
</dbReference>
<dbReference type="KEGG" id="noj:EJ995_01535"/>
<dbReference type="GO" id="GO:0010411">
    <property type="term" value="P:xyloglucan metabolic process"/>
    <property type="evidence" value="ECO:0007669"/>
    <property type="project" value="TreeGrafter"/>
</dbReference>
<sequence>MKIFTIVCLLMLPLFGVAQIGTDAPWMTDITPAKNANGITYDQVKSAGEAYWASHDKDAKGSGYKPFMRWLERAKPFLNADGTLQTVSQLQEIIESSNIAKSSNDDSQWNPVGPFDYKHTSSWSPGQGRTNTIAVDPNNPDIYYLGTPAGGMWKSTNAGIDWTPRTDFLSQIGVSAIAVDKNNSDIIYIGTGDDDAGDTASIGLLKSTDGGETFNETGLSFTGYDARISEVYIDPTNSRKILIASSRGFYVSNNAGTTVTKTFNGNIKDVKLNPSNPDMIYLATNSAFYRSMDGGSTFTQITSGLPATGISRIVIGVTAADANRVYLLAITNNGSLAGLYKSRNAGSTFSRTDDGTDILESTQGWYDLALEVSQTDEDVVYTGCLNVWKSSNGGRSFDRINTWNNPASSTYTHADIHQIREFDGELYVMSDGGIYRSTNNGRSFTDLTAGLQIGQFYRVAVGSDSSSNMAGGLQDNGGYTSSNGTWKNYHGADGMEAGVSPLDSNVRYGFSQFGGGLYVTSNSGETYSAIAGPEQGNWITPLKTNSKGDIYAGYKSLYKVEQGQFVAQSNAFAENLSVIEINPINDDIIYVAYDRQLFRSVDAGVNFTWLVEMPGPITAIEVNNNNDNTVYVSTAYSIGQVMRSDDMGMTFTDITSNLPQIGKNTIAHHINSADDALFLGTTIGVYKYDSVAGTWSKFANNLPNVSVTDLEINPVDQILTAATYGRGIWQTAVTPVSPQMDLSLQSVESTTGKIDCTDLGLRLQVSNNGLQDIDNFTITRTIGNDIIAQNFDMSIVAGQQQEIILSELNLPPGSYMVRVEVSTDGDAFLGNNFKERQFIQNQGSRIGDTYEFEQRSLVSVNSRGNESLWERGVPNGSILKDAESGRQVYGTNLNGNYPDLTKSFLYTGCYNFSNASNLVLEFDMAYDLEENWDVMYVEYSIDHGANWSLLGDASSETWYNSDRGPDGSNCFNCPGGQWTGTDSEMKPYATSLRNLAGQQDVVFRFVFESDQSVNNEGVILDNLKVTGTLNNASETSVDFAIFPNPSSGIFNINWKSDADYSITVHDLTGKMVLQQDAGANKNSTVNLEDMATGMYFMTITSGGNSATRKLIKR</sequence>
<dbReference type="Gene3D" id="2.60.120.260">
    <property type="entry name" value="Galactose-binding domain-like"/>
    <property type="match status" value="1"/>
</dbReference>
<dbReference type="PANTHER" id="PTHR43739:SF5">
    <property type="entry name" value="EXO-ALPHA-SIALIDASE"/>
    <property type="match status" value="1"/>
</dbReference>
<dbReference type="RefSeq" id="WP_126444938.1">
    <property type="nucleotide sequence ID" value="NZ_CP034549.1"/>
</dbReference>
<feature type="domain" description="Secretion system C-terminal sorting" evidence="3">
    <location>
        <begin position="1041"/>
        <end position="1111"/>
    </location>
</feature>
<feature type="chain" id="PRO_5019504768" evidence="2">
    <location>
        <begin position="21"/>
        <end position="1113"/>
    </location>
</feature>
<evidence type="ECO:0000259" key="3">
    <source>
        <dbReference type="Pfam" id="PF18962"/>
    </source>
</evidence>
<evidence type="ECO:0000313" key="4">
    <source>
        <dbReference type="EMBL" id="AZQ42977.1"/>
    </source>
</evidence>
<gene>
    <name evidence="4" type="ORF">EJ995_01535</name>
</gene>
<dbReference type="Proteomes" id="UP000279600">
    <property type="component" value="Chromosome"/>
</dbReference>
<evidence type="ECO:0000313" key="5">
    <source>
        <dbReference type="Proteomes" id="UP000279600"/>
    </source>
</evidence>
<dbReference type="SUPFAM" id="SSF110296">
    <property type="entry name" value="Oligoxyloglucan reducing end-specific cellobiohydrolase"/>
    <property type="match status" value="2"/>
</dbReference>
<dbReference type="EMBL" id="CP034549">
    <property type="protein sequence ID" value="AZQ42977.1"/>
    <property type="molecule type" value="Genomic_DNA"/>
</dbReference>
<dbReference type="NCBIfam" id="TIGR04183">
    <property type="entry name" value="Por_Secre_tail"/>
    <property type="match status" value="1"/>
</dbReference>
<keyword evidence="1 2" id="KW-0732">Signal</keyword>
<evidence type="ECO:0000256" key="2">
    <source>
        <dbReference type="SAM" id="SignalP"/>
    </source>
</evidence>
<dbReference type="OrthoDB" id="9757947at2"/>
<dbReference type="Gene3D" id="2.130.10.10">
    <property type="entry name" value="YVTN repeat-like/Quinoprotein amine dehydrogenase"/>
    <property type="match status" value="6"/>
</dbReference>
<protein>
    <submittedName>
        <fullName evidence="4">T9SS type A sorting domain-containing protein</fullName>
    </submittedName>
</protein>
<accession>A0A3S9MUX6</accession>
<dbReference type="Pfam" id="PF18962">
    <property type="entry name" value="Por_Secre_tail"/>
    <property type="match status" value="1"/>
</dbReference>
<organism evidence="4 5">
    <name type="scientific">Nonlabens ponticola</name>
    <dbReference type="NCBI Taxonomy" id="2496866"/>
    <lineage>
        <taxon>Bacteria</taxon>
        <taxon>Pseudomonadati</taxon>
        <taxon>Bacteroidota</taxon>
        <taxon>Flavobacteriia</taxon>
        <taxon>Flavobacteriales</taxon>
        <taxon>Flavobacteriaceae</taxon>
        <taxon>Nonlabens</taxon>
    </lineage>
</organism>
<dbReference type="InterPro" id="IPR015943">
    <property type="entry name" value="WD40/YVTN_repeat-like_dom_sf"/>
</dbReference>
<evidence type="ECO:0000256" key="1">
    <source>
        <dbReference type="ARBA" id="ARBA00022729"/>
    </source>
</evidence>
<keyword evidence="5" id="KW-1185">Reference proteome</keyword>
<feature type="signal peptide" evidence="2">
    <location>
        <begin position="1"/>
        <end position="20"/>
    </location>
</feature>